<dbReference type="Gene3D" id="3.40.190.10">
    <property type="entry name" value="Periplasmic binding protein-like II"/>
    <property type="match status" value="3"/>
</dbReference>
<comment type="caution">
    <text evidence="7">The sequence shown here is derived from an EMBL/GenBank/DDBJ whole genome shotgun (WGS) entry which is preliminary data.</text>
</comment>
<evidence type="ECO:0000256" key="3">
    <source>
        <dbReference type="ARBA" id="ARBA00022729"/>
    </source>
</evidence>
<evidence type="ECO:0000313" key="7">
    <source>
        <dbReference type="EMBL" id="PUE66019.1"/>
    </source>
</evidence>
<dbReference type="Proteomes" id="UP000251135">
    <property type="component" value="Unassembled WGS sequence"/>
</dbReference>
<dbReference type="PANTHER" id="PTHR35936:SF17">
    <property type="entry name" value="ARGININE-BINDING EXTRACELLULAR PROTEIN ARTP"/>
    <property type="match status" value="1"/>
</dbReference>
<evidence type="ECO:0000259" key="6">
    <source>
        <dbReference type="SMART" id="SM00062"/>
    </source>
</evidence>
<keyword evidence="8" id="KW-1185">Reference proteome</keyword>
<name>A0A363D3Z0_9BACT</name>
<sequence length="289" mass="32842">MKKILKLSLLTLFLSISLFARSIDDIKKSGEVIIAIYEDFPPYSFIEDGVPKGIDIELGKMIAKSLDVKPVWSFTSFDENLASDLRNNIWRGNVVHKNKADVMLRIPYDYDYLRITDKSTGQLETDMVSIKGPYQSEKWIIATNKAVIPQINTLGIFAYQTIGVEIDLLPDLHISGFARGLLSKNIKHYNKFTDAINDLKSGKIDAVAGLKSQIEYLLDYKNNADKYYLTEDIPQMKSQWDLATAVSSNYRDLSYHIDGLIDEAYENGEIKKIFENFGVNYLSPVSKKQ</sequence>
<dbReference type="SUPFAM" id="SSF53850">
    <property type="entry name" value="Periplasmic binding protein-like II"/>
    <property type="match status" value="1"/>
</dbReference>
<organism evidence="7 8">
    <name type="scientific">Arcobacter caeni</name>
    <dbReference type="NCBI Taxonomy" id="1912877"/>
    <lineage>
        <taxon>Bacteria</taxon>
        <taxon>Pseudomonadati</taxon>
        <taxon>Campylobacterota</taxon>
        <taxon>Epsilonproteobacteria</taxon>
        <taxon>Campylobacterales</taxon>
        <taxon>Arcobacteraceae</taxon>
        <taxon>Arcobacter</taxon>
    </lineage>
</organism>
<feature type="chain" id="PRO_5016758944" description="Solute-binding protein family 3/N-terminal domain-containing protein" evidence="5">
    <location>
        <begin position="23"/>
        <end position="289"/>
    </location>
</feature>
<gene>
    <name evidence="7" type="ORF">B0174_01760</name>
</gene>
<proteinExistence type="inferred from homology"/>
<dbReference type="AlphaFoldDB" id="A0A363D3Z0"/>
<protein>
    <recommendedName>
        <fullName evidence="6">Solute-binding protein family 3/N-terminal domain-containing protein</fullName>
    </recommendedName>
</protein>
<feature type="signal peptide" evidence="5">
    <location>
        <begin position="1"/>
        <end position="22"/>
    </location>
</feature>
<keyword evidence="3 5" id="KW-0732">Signal</keyword>
<accession>A0A363D3Z0</accession>
<dbReference type="OrthoDB" id="5431130at2"/>
<evidence type="ECO:0000313" key="8">
    <source>
        <dbReference type="Proteomes" id="UP000251135"/>
    </source>
</evidence>
<dbReference type="RefSeq" id="WP_108557927.1">
    <property type="nucleotide sequence ID" value="NZ_MUXE01000002.1"/>
</dbReference>
<evidence type="ECO:0000256" key="1">
    <source>
        <dbReference type="ARBA" id="ARBA00004196"/>
    </source>
</evidence>
<dbReference type="Pfam" id="PF00497">
    <property type="entry name" value="SBP_bac_3"/>
    <property type="match status" value="1"/>
</dbReference>
<dbReference type="InterPro" id="IPR018313">
    <property type="entry name" value="SBP_3_CS"/>
</dbReference>
<dbReference type="EMBL" id="MUXE01000002">
    <property type="protein sequence ID" value="PUE66019.1"/>
    <property type="molecule type" value="Genomic_DNA"/>
</dbReference>
<evidence type="ECO:0000256" key="4">
    <source>
        <dbReference type="RuleBase" id="RU003744"/>
    </source>
</evidence>
<feature type="domain" description="Solute-binding protein family 3/N-terminal" evidence="6">
    <location>
        <begin position="31"/>
        <end position="280"/>
    </location>
</feature>
<comment type="subcellular location">
    <subcellularLocation>
        <location evidence="1">Cell envelope</location>
    </subcellularLocation>
</comment>
<evidence type="ECO:0000256" key="5">
    <source>
        <dbReference type="SAM" id="SignalP"/>
    </source>
</evidence>
<dbReference type="InterPro" id="IPR001638">
    <property type="entry name" value="Solute-binding_3/MltF_N"/>
</dbReference>
<dbReference type="PANTHER" id="PTHR35936">
    <property type="entry name" value="MEMBRANE-BOUND LYTIC MUREIN TRANSGLYCOSYLASE F"/>
    <property type="match status" value="1"/>
</dbReference>
<reference evidence="7 8" key="1">
    <citation type="submission" date="2017-02" db="EMBL/GenBank/DDBJ databases">
        <title>Arcobacter caeni sp. nov, a new Arcobacter species isolated from reclaimed water.</title>
        <authorList>
            <person name="Figueras M.J."/>
            <person name="Perez-Cataluna A."/>
            <person name="Salas-Masso N."/>
        </authorList>
    </citation>
    <scope>NUCLEOTIDE SEQUENCE [LARGE SCALE GENOMIC DNA]</scope>
    <source>
        <strain evidence="7 8">RW17-10</strain>
    </source>
</reference>
<evidence type="ECO:0000256" key="2">
    <source>
        <dbReference type="ARBA" id="ARBA00010333"/>
    </source>
</evidence>
<comment type="similarity">
    <text evidence="2 4">Belongs to the bacterial solute-binding protein 3 family.</text>
</comment>
<dbReference type="GO" id="GO:0030313">
    <property type="term" value="C:cell envelope"/>
    <property type="evidence" value="ECO:0007669"/>
    <property type="project" value="UniProtKB-SubCell"/>
</dbReference>
<dbReference type="PROSITE" id="PS01039">
    <property type="entry name" value="SBP_BACTERIAL_3"/>
    <property type="match status" value="1"/>
</dbReference>
<dbReference type="SMART" id="SM00062">
    <property type="entry name" value="PBPb"/>
    <property type="match status" value="1"/>
</dbReference>